<dbReference type="PANTHER" id="PTHR34220">
    <property type="entry name" value="SENSOR HISTIDINE KINASE YPDA"/>
    <property type="match status" value="1"/>
</dbReference>
<evidence type="ECO:0000259" key="13">
    <source>
        <dbReference type="PROSITE" id="PS50885"/>
    </source>
</evidence>
<evidence type="ECO:0000313" key="14">
    <source>
        <dbReference type="EMBL" id="MFD2614951.1"/>
    </source>
</evidence>
<keyword evidence="11 12" id="KW-0472">Membrane</keyword>
<dbReference type="Pfam" id="PF02743">
    <property type="entry name" value="dCache_1"/>
    <property type="match status" value="1"/>
</dbReference>
<evidence type="ECO:0000256" key="1">
    <source>
        <dbReference type="ARBA" id="ARBA00000085"/>
    </source>
</evidence>
<dbReference type="Gene3D" id="3.30.565.10">
    <property type="entry name" value="Histidine kinase-like ATPase, C-terminal domain"/>
    <property type="match status" value="1"/>
</dbReference>
<keyword evidence="7 12" id="KW-0812">Transmembrane</keyword>
<comment type="caution">
    <text evidence="14">The sequence shown here is derived from an EMBL/GenBank/DDBJ whole genome shotgun (WGS) entry which is preliminary data.</text>
</comment>
<dbReference type="SUPFAM" id="SSF55874">
    <property type="entry name" value="ATPase domain of HSP90 chaperone/DNA topoisomerase II/histidine kinase"/>
    <property type="match status" value="1"/>
</dbReference>
<accession>A0ABW5PIA1</accession>
<dbReference type="SMART" id="SM00304">
    <property type="entry name" value="HAMP"/>
    <property type="match status" value="1"/>
</dbReference>
<sequence>MALNMRLRSKLFVVYLLLSIIPLFVFVLYSYATIRSELTEQTYSAMSNTVSQIADNLQDKMDNWSKITASLYLDVNLQDYLTRDYSNSTNYLEAYEYINRVFGNIRTTNPDIHSIQVYIPNDKFPADGFYIRPIDGSVRQTGWFKQVSQTYGKAVYGTTIMDQDQNRVFTLARLLNINSLNYPYGILVFEMKEDEIYSLMSKESSNKEIMVTDADGVIVSASDKSLVSKRVDDLLPTKLPQQASGTFDTVYNGERSLAVYRTLTNGWHTLSIAPYSSFLAKADSATRNILWMALSITLSAVILLYFTSGLLTKRFEKLLNGIRKVGREDFDIRLGDMGNDEIGQVSGAFMKMSGKIDTLINEVYKKEIAKKETELHMLQSQINPHFLYNTLGSISALALKQGDNQVYAMVQHLAKFYRISLNKGKHRISIGEELELTRNYISIQQTRFKDLLHVTYDVDETLRECSTIKLILQPFVENSIHHGIWNDERGIGIVIRVHAAGMDRVVIDIIDDGMGMTKERQEMALRKTESGSGFGVRNVDERIRLAFGEEYGVQCYSRVGIGTQVRITLPRVY</sequence>
<keyword evidence="9 12" id="KW-1133">Transmembrane helix</keyword>
<dbReference type="EMBL" id="JBHUME010000015">
    <property type="protein sequence ID" value="MFD2614951.1"/>
    <property type="molecule type" value="Genomic_DNA"/>
</dbReference>
<comment type="catalytic activity">
    <reaction evidence="1">
        <text>ATP + protein L-histidine = ADP + protein N-phospho-L-histidine.</text>
        <dbReference type="EC" id="2.7.13.3"/>
    </reaction>
</comment>
<evidence type="ECO:0000256" key="4">
    <source>
        <dbReference type="ARBA" id="ARBA00022475"/>
    </source>
</evidence>
<dbReference type="Proteomes" id="UP001597541">
    <property type="component" value="Unassembled WGS sequence"/>
</dbReference>
<evidence type="ECO:0000256" key="7">
    <source>
        <dbReference type="ARBA" id="ARBA00022692"/>
    </source>
</evidence>
<dbReference type="InterPro" id="IPR004358">
    <property type="entry name" value="Sig_transdc_His_kin-like_C"/>
</dbReference>
<evidence type="ECO:0000256" key="3">
    <source>
        <dbReference type="ARBA" id="ARBA00012438"/>
    </source>
</evidence>
<reference evidence="15" key="1">
    <citation type="journal article" date="2019" name="Int. J. Syst. Evol. Microbiol.">
        <title>The Global Catalogue of Microorganisms (GCM) 10K type strain sequencing project: providing services to taxonomists for standard genome sequencing and annotation.</title>
        <authorList>
            <consortium name="The Broad Institute Genomics Platform"/>
            <consortium name="The Broad Institute Genome Sequencing Center for Infectious Disease"/>
            <person name="Wu L."/>
            <person name="Ma J."/>
        </authorList>
    </citation>
    <scope>NUCLEOTIDE SEQUENCE [LARGE SCALE GENOMIC DNA]</scope>
    <source>
        <strain evidence="15">KCTC 3950</strain>
    </source>
</reference>
<dbReference type="InterPro" id="IPR003660">
    <property type="entry name" value="HAMP_dom"/>
</dbReference>
<dbReference type="PRINTS" id="PR00344">
    <property type="entry name" value="BCTRLSENSOR"/>
</dbReference>
<dbReference type="GO" id="GO:0004673">
    <property type="term" value="F:protein histidine kinase activity"/>
    <property type="evidence" value="ECO:0007669"/>
    <property type="project" value="UniProtKB-EC"/>
</dbReference>
<keyword evidence="5" id="KW-0597">Phosphoprotein</keyword>
<dbReference type="CDD" id="cd06225">
    <property type="entry name" value="HAMP"/>
    <property type="match status" value="1"/>
</dbReference>
<evidence type="ECO:0000256" key="5">
    <source>
        <dbReference type="ARBA" id="ARBA00022553"/>
    </source>
</evidence>
<dbReference type="Pfam" id="PF06580">
    <property type="entry name" value="His_kinase"/>
    <property type="match status" value="1"/>
</dbReference>
<dbReference type="InterPro" id="IPR033479">
    <property type="entry name" value="dCache_1"/>
</dbReference>
<protein>
    <recommendedName>
        <fullName evidence="3">histidine kinase</fullName>
        <ecNumber evidence="3">2.7.13.3</ecNumber>
    </recommendedName>
</protein>
<dbReference type="InterPro" id="IPR036890">
    <property type="entry name" value="HATPase_C_sf"/>
</dbReference>
<feature type="transmembrane region" description="Helical" evidence="12">
    <location>
        <begin position="12"/>
        <end position="32"/>
    </location>
</feature>
<dbReference type="PROSITE" id="PS50885">
    <property type="entry name" value="HAMP"/>
    <property type="match status" value="1"/>
</dbReference>
<keyword evidence="8 14" id="KW-0418">Kinase</keyword>
<dbReference type="Pfam" id="PF00672">
    <property type="entry name" value="HAMP"/>
    <property type="match status" value="1"/>
</dbReference>
<dbReference type="InterPro" id="IPR010559">
    <property type="entry name" value="Sig_transdc_His_kin_internal"/>
</dbReference>
<keyword evidence="4" id="KW-1003">Cell membrane</keyword>
<evidence type="ECO:0000256" key="11">
    <source>
        <dbReference type="ARBA" id="ARBA00023136"/>
    </source>
</evidence>
<feature type="domain" description="HAMP" evidence="13">
    <location>
        <begin position="309"/>
        <end position="361"/>
    </location>
</feature>
<dbReference type="Pfam" id="PF02518">
    <property type="entry name" value="HATPase_c"/>
    <property type="match status" value="1"/>
</dbReference>
<gene>
    <name evidence="14" type="ORF">ACFSUF_21275</name>
</gene>
<name>A0ABW5PIA1_9BACL</name>
<evidence type="ECO:0000256" key="6">
    <source>
        <dbReference type="ARBA" id="ARBA00022679"/>
    </source>
</evidence>
<dbReference type="InterPro" id="IPR050640">
    <property type="entry name" value="Bact_2-comp_sensor_kinase"/>
</dbReference>
<comment type="subcellular location">
    <subcellularLocation>
        <location evidence="2">Cell membrane</location>
        <topology evidence="2">Multi-pass membrane protein</topology>
    </subcellularLocation>
</comment>
<dbReference type="Gene3D" id="6.10.340.10">
    <property type="match status" value="1"/>
</dbReference>
<evidence type="ECO:0000256" key="10">
    <source>
        <dbReference type="ARBA" id="ARBA00023012"/>
    </source>
</evidence>
<feature type="transmembrane region" description="Helical" evidence="12">
    <location>
        <begin position="289"/>
        <end position="311"/>
    </location>
</feature>
<evidence type="ECO:0000256" key="12">
    <source>
        <dbReference type="SAM" id="Phobius"/>
    </source>
</evidence>
<evidence type="ECO:0000256" key="8">
    <source>
        <dbReference type="ARBA" id="ARBA00022777"/>
    </source>
</evidence>
<keyword evidence="6 14" id="KW-0808">Transferase</keyword>
<evidence type="ECO:0000313" key="15">
    <source>
        <dbReference type="Proteomes" id="UP001597541"/>
    </source>
</evidence>
<organism evidence="14 15">
    <name type="scientific">Paenibacillus gansuensis</name>
    <dbReference type="NCBI Taxonomy" id="306542"/>
    <lineage>
        <taxon>Bacteria</taxon>
        <taxon>Bacillati</taxon>
        <taxon>Bacillota</taxon>
        <taxon>Bacilli</taxon>
        <taxon>Bacillales</taxon>
        <taxon>Paenibacillaceae</taxon>
        <taxon>Paenibacillus</taxon>
    </lineage>
</organism>
<evidence type="ECO:0000256" key="9">
    <source>
        <dbReference type="ARBA" id="ARBA00022989"/>
    </source>
</evidence>
<dbReference type="InterPro" id="IPR003594">
    <property type="entry name" value="HATPase_dom"/>
</dbReference>
<keyword evidence="10" id="KW-0902">Two-component regulatory system</keyword>
<keyword evidence="15" id="KW-1185">Reference proteome</keyword>
<dbReference type="PANTHER" id="PTHR34220:SF7">
    <property type="entry name" value="SENSOR HISTIDINE KINASE YPDA"/>
    <property type="match status" value="1"/>
</dbReference>
<proteinExistence type="predicted"/>
<evidence type="ECO:0000256" key="2">
    <source>
        <dbReference type="ARBA" id="ARBA00004651"/>
    </source>
</evidence>
<dbReference type="EC" id="2.7.13.3" evidence="3"/>